<dbReference type="Pfam" id="PF17681">
    <property type="entry name" value="GCP_N_terminal"/>
    <property type="match status" value="1"/>
</dbReference>
<dbReference type="GO" id="GO:0005816">
    <property type="term" value="C:spindle pole body"/>
    <property type="evidence" value="ECO:0007669"/>
    <property type="project" value="UniProtKB-ARBA"/>
</dbReference>
<organism evidence="10 11">
    <name type="scientific">Dactylonectria macrodidyma</name>
    <dbReference type="NCBI Taxonomy" id="307937"/>
    <lineage>
        <taxon>Eukaryota</taxon>
        <taxon>Fungi</taxon>
        <taxon>Dikarya</taxon>
        <taxon>Ascomycota</taxon>
        <taxon>Pezizomycotina</taxon>
        <taxon>Sordariomycetes</taxon>
        <taxon>Hypocreomycetidae</taxon>
        <taxon>Hypocreales</taxon>
        <taxon>Nectriaceae</taxon>
        <taxon>Dactylonectria</taxon>
    </lineage>
</organism>
<comment type="caution">
    <text evidence="10">The sequence shown here is derived from an EMBL/GenBank/DDBJ whole genome shotgun (WGS) entry which is preliminary data.</text>
</comment>
<dbReference type="GO" id="GO:0043015">
    <property type="term" value="F:gamma-tubulin binding"/>
    <property type="evidence" value="ECO:0007669"/>
    <property type="project" value="InterPro"/>
</dbReference>
<dbReference type="InterPro" id="IPR042241">
    <property type="entry name" value="GCP_C_sf"/>
</dbReference>
<dbReference type="Pfam" id="PF04130">
    <property type="entry name" value="GCP_C_terminal"/>
    <property type="match status" value="1"/>
</dbReference>
<dbReference type="InterPro" id="IPR007259">
    <property type="entry name" value="GCP"/>
</dbReference>
<dbReference type="GO" id="GO:0051011">
    <property type="term" value="F:microtubule minus-end binding"/>
    <property type="evidence" value="ECO:0007669"/>
    <property type="project" value="TreeGrafter"/>
</dbReference>
<dbReference type="GO" id="GO:0007020">
    <property type="term" value="P:microtubule nucleation"/>
    <property type="evidence" value="ECO:0007669"/>
    <property type="project" value="InterPro"/>
</dbReference>
<reference evidence="10" key="1">
    <citation type="journal article" date="2021" name="Nat. Commun.">
        <title>Genetic determinants of endophytism in the Arabidopsis root mycobiome.</title>
        <authorList>
            <person name="Mesny F."/>
            <person name="Miyauchi S."/>
            <person name="Thiergart T."/>
            <person name="Pickel B."/>
            <person name="Atanasova L."/>
            <person name="Karlsson M."/>
            <person name="Huettel B."/>
            <person name="Barry K.W."/>
            <person name="Haridas S."/>
            <person name="Chen C."/>
            <person name="Bauer D."/>
            <person name="Andreopoulos W."/>
            <person name="Pangilinan J."/>
            <person name="LaButti K."/>
            <person name="Riley R."/>
            <person name="Lipzen A."/>
            <person name="Clum A."/>
            <person name="Drula E."/>
            <person name="Henrissat B."/>
            <person name="Kohler A."/>
            <person name="Grigoriev I.V."/>
            <person name="Martin F.M."/>
            <person name="Hacquard S."/>
        </authorList>
    </citation>
    <scope>NUCLEOTIDE SEQUENCE</scope>
    <source>
        <strain evidence="10">MPI-CAGE-AT-0147</strain>
    </source>
</reference>
<dbReference type="GO" id="GO:0000930">
    <property type="term" value="C:gamma-tubulin complex"/>
    <property type="evidence" value="ECO:0007669"/>
    <property type="project" value="TreeGrafter"/>
</dbReference>
<evidence type="ECO:0000256" key="3">
    <source>
        <dbReference type="ARBA" id="ARBA00022701"/>
    </source>
</evidence>
<evidence type="ECO:0000256" key="6">
    <source>
        <dbReference type="SAM" id="MobiDB-lite"/>
    </source>
</evidence>
<dbReference type="Pfam" id="PF14609">
    <property type="entry name" value="GCP5-Mod21_N"/>
    <property type="match status" value="1"/>
</dbReference>
<evidence type="ECO:0000313" key="10">
    <source>
        <dbReference type="EMBL" id="KAH7166175.1"/>
    </source>
</evidence>
<name>A0A9P9JK63_9HYPO</name>
<feature type="region of interest" description="Disordered" evidence="6">
    <location>
        <begin position="152"/>
        <end position="184"/>
    </location>
</feature>
<protein>
    <recommendedName>
        <fullName evidence="5">Spindle pole body component</fullName>
    </recommendedName>
</protein>
<feature type="region of interest" description="Disordered" evidence="6">
    <location>
        <begin position="791"/>
        <end position="839"/>
    </location>
</feature>
<feature type="compositionally biased region" description="Low complexity" evidence="6">
    <location>
        <begin position="167"/>
        <end position="180"/>
    </location>
</feature>
<dbReference type="PANTHER" id="PTHR19302:SF33">
    <property type="entry name" value="GAMMA-TUBULIN COMPLEX COMPONENT 5"/>
    <property type="match status" value="1"/>
</dbReference>
<keyword evidence="2 5" id="KW-0963">Cytoplasm</keyword>
<feature type="domain" description="Gamma tubulin complex component protein N-terminal" evidence="9">
    <location>
        <begin position="234"/>
        <end position="539"/>
    </location>
</feature>
<comment type="similarity">
    <text evidence="1 5">Belongs to the TUBGCP family.</text>
</comment>
<dbReference type="PANTHER" id="PTHR19302">
    <property type="entry name" value="GAMMA TUBULIN COMPLEX PROTEIN"/>
    <property type="match status" value="1"/>
</dbReference>
<proteinExistence type="inferred from homology"/>
<keyword evidence="3 5" id="KW-0493">Microtubule</keyword>
<feature type="compositionally biased region" description="Pro residues" evidence="6">
    <location>
        <begin position="798"/>
        <end position="810"/>
    </location>
</feature>
<sequence>MAFAARLGALTGELVEAVTLTSAQTRPDKFNTHRETALRSLKSHPFLRTNQFDVEHNLDGLEERFRVNLREELADALHERRDLLQQTPSKWHPEILYLLLELSDQPTFNTRLSDLDLLKKGSGEQDEEQLRWEDIAREDGWDQDKAIWKTIKYSDSSDDEDDGYRQESGSESGASTASSEVPPGRTAEDLIIHPEDVPQLTLIRKAQEWRTGKPPKDAAGHTRKVPVTEFHIAREVLFMLQGLDTTLFTTDGSADPAFQMTHTAWDTHKALISYFSEAGRRLAVLRKFISQPQRSSHLQAFHDSVASRLHSFDKMVTKIQAPLVSPKSDVVVSLLKIKAELTSGLEPLYALSGIVMQMQDGSSSGAFRYLELLFEGSNIAQLAGKPATYEFLARIFVECFDVYLRPIRLWMDHGKLLPGDKIFFASEFPTQVPLGKIWKDQYRLRRTVDGKLHAPKFLQPAASKIFNTGKNVVVLKKLGRFESTRCKWSVEEPPLDYDAICPAGFELAPFCDLFDAAFDRWIQSKYNTTSTILRNALFEHCGLWSALDTMEHLYFMSDGSASDLFSRNLFSKLDLLAPSWHNRYGLTGTAQEAFATLIDAVRLSVTVSPEGLRIPILAARDSIRTALPTVMVNYRLSWPVQMILSENTISQYQSIFTLLLQLKRALYVLQAQRILDSYWTDDDNWGERSLYYSMRTRLLWFSTSLQSYLATLVLAPNSARMRRELQDAHDVDAMIAIHATCMKRVIDEACLGNRLTLIRECFLDVLDLAIKLEQAQASHNKEAEELRELSRLSAMSSPGPPGTPRPPRTPRTPKYVRDGDEDSDDESDEEKRLSRAKPGKPYMTVLREIKADFERHLRFICEGLRSVARATSDAQSAKWDILAEMLQSGSRT</sequence>
<dbReference type="InterPro" id="IPR059169">
    <property type="entry name" value="GCP5_N_ext"/>
</dbReference>
<feature type="domain" description="Gamma tubulin complex component C-terminal" evidence="7">
    <location>
        <begin position="545"/>
        <end position="870"/>
    </location>
</feature>
<dbReference type="GO" id="GO:0031122">
    <property type="term" value="P:cytoplasmic microtubule organization"/>
    <property type="evidence" value="ECO:0007669"/>
    <property type="project" value="TreeGrafter"/>
</dbReference>
<dbReference type="GO" id="GO:0000922">
    <property type="term" value="C:spindle pole"/>
    <property type="evidence" value="ECO:0007669"/>
    <property type="project" value="InterPro"/>
</dbReference>
<accession>A0A9P9JK63</accession>
<evidence type="ECO:0000259" key="9">
    <source>
        <dbReference type="Pfam" id="PF17681"/>
    </source>
</evidence>
<dbReference type="InterPro" id="IPR040457">
    <property type="entry name" value="GCP_C"/>
</dbReference>
<evidence type="ECO:0000256" key="1">
    <source>
        <dbReference type="ARBA" id="ARBA00010337"/>
    </source>
</evidence>
<dbReference type="Gene3D" id="1.20.120.1900">
    <property type="entry name" value="Gamma-tubulin complex, C-terminal domain"/>
    <property type="match status" value="1"/>
</dbReference>
<dbReference type="EMBL" id="JAGMUV010000003">
    <property type="protein sequence ID" value="KAH7166175.1"/>
    <property type="molecule type" value="Genomic_DNA"/>
</dbReference>
<dbReference type="OrthoDB" id="66546at2759"/>
<dbReference type="GO" id="GO:0051321">
    <property type="term" value="P:meiotic cell cycle"/>
    <property type="evidence" value="ECO:0007669"/>
    <property type="project" value="TreeGrafter"/>
</dbReference>
<keyword evidence="4 5" id="KW-0206">Cytoskeleton</keyword>
<dbReference type="InterPro" id="IPR032797">
    <property type="entry name" value="Mod21_N"/>
</dbReference>
<feature type="domain" description="Gamma-Tubulin ring complex non-core subunit mod21 N-terminal" evidence="8">
    <location>
        <begin position="67"/>
        <end position="159"/>
    </location>
</feature>
<evidence type="ECO:0000259" key="8">
    <source>
        <dbReference type="Pfam" id="PF14609"/>
    </source>
</evidence>
<dbReference type="CDD" id="cd22572">
    <property type="entry name" value="GCP5_NTD"/>
    <property type="match status" value="1"/>
</dbReference>
<feature type="compositionally biased region" description="Acidic residues" evidence="6">
    <location>
        <begin position="819"/>
        <end position="828"/>
    </location>
</feature>
<evidence type="ECO:0000256" key="4">
    <source>
        <dbReference type="ARBA" id="ARBA00023212"/>
    </source>
</evidence>
<keyword evidence="11" id="KW-1185">Reference proteome</keyword>
<dbReference type="Proteomes" id="UP000738349">
    <property type="component" value="Unassembled WGS sequence"/>
</dbReference>
<comment type="subcellular location">
    <subcellularLocation>
        <location evidence="5">Cytoplasm</location>
        <location evidence="5">Cytoskeleton</location>
        <location evidence="5">Microtubule organizing center</location>
    </subcellularLocation>
</comment>
<gene>
    <name evidence="10" type="ORF">EDB81DRAFT_640797</name>
</gene>
<dbReference type="GO" id="GO:0000278">
    <property type="term" value="P:mitotic cell cycle"/>
    <property type="evidence" value="ECO:0007669"/>
    <property type="project" value="TreeGrafter"/>
</dbReference>
<evidence type="ECO:0000256" key="5">
    <source>
        <dbReference type="RuleBase" id="RU363050"/>
    </source>
</evidence>
<dbReference type="AlphaFoldDB" id="A0A9P9JK63"/>
<dbReference type="GO" id="GO:0005874">
    <property type="term" value="C:microtubule"/>
    <property type="evidence" value="ECO:0007669"/>
    <property type="project" value="UniProtKB-KW"/>
</dbReference>
<dbReference type="InterPro" id="IPR041470">
    <property type="entry name" value="GCP_N"/>
</dbReference>
<evidence type="ECO:0000256" key="2">
    <source>
        <dbReference type="ARBA" id="ARBA00022490"/>
    </source>
</evidence>
<dbReference type="GO" id="GO:0051225">
    <property type="term" value="P:spindle assembly"/>
    <property type="evidence" value="ECO:0007669"/>
    <property type="project" value="TreeGrafter"/>
</dbReference>
<evidence type="ECO:0000259" key="7">
    <source>
        <dbReference type="Pfam" id="PF04130"/>
    </source>
</evidence>
<evidence type="ECO:0000313" key="11">
    <source>
        <dbReference type="Proteomes" id="UP000738349"/>
    </source>
</evidence>